<organism evidence="5 6">
    <name type="scientific">Lutibaculum baratangense AMV1</name>
    <dbReference type="NCBI Taxonomy" id="631454"/>
    <lineage>
        <taxon>Bacteria</taxon>
        <taxon>Pseudomonadati</taxon>
        <taxon>Pseudomonadota</taxon>
        <taxon>Alphaproteobacteria</taxon>
        <taxon>Hyphomicrobiales</taxon>
        <taxon>Tepidamorphaceae</taxon>
        <taxon>Lutibaculum</taxon>
    </lineage>
</organism>
<dbReference type="AlphaFoldDB" id="V4RKF7"/>
<gene>
    <name evidence="5" type="ORF">N177_2970</name>
</gene>
<dbReference type="PANTHER" id="PTHR43537">
    <property type="entry name" value="TRANSCRIPTIONAL REGULATOR, GNTR FAMILY"/>
    <property type="match status" value="1"/>
</dbReference>
<dbReference type="Pfam" id="PF00392">
    <property type="entry name" value="GntR"/>
    <property type="match status" value="1"/>
</dbReference>
<proteinExistence type="predicted"/>
<dbReference type="InterPro" id="IPR036388">
    <property type="entry name" value="WH-like_DNA-bd_sf"/>
</dbReference>
<dbReference type="GO" id="GO:0003677">
    <property type="term" value="F:DNA binding"/>
    <property type="evidence" value="ECO:0007669"/>
    <property type="project" value="UniProtKB-KW"/>
</dbReference>
<name>V4RKF7_9HYPH</name>
<sequence>MKEMDGQQEGTRERRRRREITQEVAARIVDHIEAEQLSTGAHMSAQHLADRLSVSRSPVTQALRLLSEKGLVVHEPNRGFFLTGARGGSPKELGLSGHDELRDVYFRIAEDRLRGALEDQVSETHLRERYGLTRGELATLLNRISREGWAERRRGYGWTFSAILTTPEALDQTYRLRMALEPNALLEPSFHLPRREAAKWRRVEERLLAGEIDTLSADELHDKGVDFHEALATASGNPFFLEALKRVNRVRRLLSYRSMIDRSRYYSQAAQHLEILDLVERGRQEEAAEAMRVHLQSVVNNLKKIRRLLEPEA</sequence>
<dbReference type="SUPFAM" id="SSF48008">
    <property type="entry name" value="GntR ligand-binding domain-like"/>
    <property type="match status" value="1"/>
</dbReference>
<dbReference type="PROSITE" id="PS50949">
    <property type="entry name" value="HTH_GNTR"/>
    <property type="match status" value="1"/>
</dbReference>
<evidence type="ECO:0000313" key="6">
    <source>
        <dbReference type="Proteomes" id="UP000017819"/>
    </source>
</evidence>
<dbReference type="Pfam" id="PF07729">
    <property type="entry name" value="FCD"/>
    <property type="match status" value="1"/>
</dbReference>
<evidence type="ECO:0000313" key="5">
    <source>
        <dbReference type="EMBL" id="ESR23740.1"/>
    </source>
</evidence>
<dbReference type="Gene3D" id="1.10.10.10">
    <property type="entry name" value="Winged helix-like DNA-binding domain superfamily/Winged helix DNA-binding domain"/>
    <property type="match status" value="1"/>
</dbReference>
<dbReference type="GO" id="GO:0003700">
    <property type="term" value="F:DNA-binding transcription factor activity"/>
    <property type="evidence" value="ECO:0007669"/>
    <property type="project" value="InterPro"/>
</dbReference>
<dbReference type="SMART" id="SM00895">
    <property type="entry name" value="FCD"/>
    <property type="match status" value="1"/>
</dbReference>
<evidence type="ECO:0000256" key="2">
    <source>
        <dbReference type="ARBA" id="ARBA00023125"/>
    </source>
</evidence>
<dbReference type="InterPro" id="IPR011711">
    <property type="entry name" value="GntR_C"/>
</dbReference>
<accession>V4RKF7</accession>
<dbReference type="InterPro" id="IPR000524">
    <property type="entry name" value="Tscrpt_reg_HTH_GntR"/>
</dbReference>
<dbReference type="EMBL" id="AWXZ01000038">
    <property type="protein sequence ID" value="ESR23740.1"/>
    <property type="molecule type" value="Genomic_DNA"/>
</dbReference>
<evidence type="ECO:0000256" key="3">
    <source>
        <dbReference type="ARBA" id="ARBA00023163"/>
    </source>
</evidence>
<dbReference type="eggNOG" id="COG1802">
    <property type="taxonomic scope" value="Bacteria"/>
</dbReference>
<dbReference type="Gene3D" id="1.20.120.530">
    <property type="entry name" value="GntR ligand-binding domain-like"/>
    <property type="match status" value="1"/>
</dbReference>
<protein>
    <submittedName>
        <fullName evidence="5">Transcriptional regulator, GntR family</fullName>
    </submittedName>
</protein>
<dbReference type="InterPro" id="IPR036390">
    <property type="entry name" value="WH_DNA-bd_sf"/>
</dbReference>
<dbReference type="STRING" id="631454.N177_2970"/>
<keyword evidence="3" id="KW-0804">Transcription</keyword>
<evidence type="ECO:0000259" key="4">
    <source>
        <dbReference type="PROSITE" id="PS50949"/>
    </source>
</evidence>
<dbReference type="SMART" id="SM00345">
    <property type="entry name" value="HTH_GNTR"/>
    <property type="match status" value="2"/>
</dbReference>
<dbReference type="InterPro" id="IPR008920">
    <property type="entry name" value="TF_FadR/GntR_C"/>
</dbReference>
<dbReference type="eggNOG" id="COG2188">
    <property type="taxonomic scope" value="Bacteria"/>
</dbReference>
<comment type="caution">
    <text evidence="5">The sequence shown here is derived from an EMBL/GenBank/DDBJ whole genome shotgun (WGS) entry which is preliminary data.</text>
</comment>
<reference evidence="5 6" key="1">
    <citation type="journal article" date="2014" name="Genome Announc.">
        <title>Draft Genome Sequence of Lutibaculum baratangense Strain AMV1T, Isolated from a Mud Volcano in Andamans, India.</title>
        <authorList>
            <person name="Singh A."/>
            <person name="Sreenivas A."/>
            <person name="Sathyanarayana Reddy G."/>
            <person name="Pinnaka A.K."/>
            <person name="Shivaji S."/>
        </authorList>
    </citation>
    <scope>NUCLEOTIDE SEQUENCE [LARGE SCALE GENOMIC DNA]</scope>
    <source>
        <strain evidence="5 6">AMV1</strain>
    </source>
</reference>
<dbReference type="SUPFAM" id="SSF46785">
    <property type="entry name" value="Winged helix' DNA-binding domain"/>
    <property type="match status" value="1"/>
</dbReference>
<keyword evidence="6" id="KW-1185">Reference proteome</keyword>
<keyword evidence="2" id="KW-0238">DNA-binding</keyword>
<evidence type="ECO:0000256" key="1">
    <source>
        <dbReference type="ARBA" id="ARBA00023015"/>
    </source>
</evidence>
<dbReference type="Proteomes" id="UP000017819">
    <property type="component" value="Unassembled WGS sequence"/>
</dbReference>
<dbReference type="PANTHER" id="PTHR43537:SF52">
    <property type="entry name" value="FATTY ACID METABOLISM REGULATOR PROTEIN"/>
    <property type="match status" value="1"/>
</dbReference>
<keyword evidence="1" id="KW-0805">Transcription regulation</keyword>
<feature type="domain" description="HTH gntR-type" evidence="4">
    <location>
        <begin position="18"/>
        <end position="85"/>
    </location>
</feature>